<keyword evidence="4" id="KW-1185">Reference proteome</keyword>
<dbReference type="InParanoid" id="A0A369J1G7"/>
<dbReference type="AlphaFoldDB" id="A0A369J1G7"/>
<evidence type="ECO:0000256" key="1">
    <source>
        <dbReference type="SAM" id="MobiDB-lite"/>
    </source>
</evidence>
<feature type="region of interest" description="Disordered" evidence="1">
    <location>
        <begin position="1"/>
        <end position="48"/>
    </location>
</feature>
<protein>
    <submittedName>
        <fullName evidence="3">Uncharacterized protein</fullName>
    </submittedName>
</protein>
<evidence type="ECO:0000256" key="2">
    <source>
        <dbReference type="SAM" id="Phobius"/>
    </source>
</evidence>
<name>A0A369J1G7_HYPMA</name>
<feature type="compositionally biased region" description="Basic and acidic residues" evidence="1">
    <location>
        <begin position="30"/>
        <end position="48"/>
    </location>
</feature>
<feature type="transmembrane region" description="Helical" evidence="2">
    <location>
        <begin position="302"/>
        <end position="322"/>
    </location>
</feature>
<dbReference type="Proteomes" id="UP000076154">
    <property type="component" value="Unassembled WGS sequence"/>
</dbReference>
<keyword evidence="2" id="KW-0812">Transmembrane</keyword>
<keyword evidence="2" id="KW-1133">Transmembrane helix</keyword>
<comment type="caution">
    <text evidence="3">The sequence shown here is derived from an EMBL/GenBank/DDBJ whole genome shotgun (WGS) entry which is preliminary data.</text>
</comment>
<feature type="transmembrane region" description="Helical" evidence="2">
    <location>
        <begin position="334"/>
        <end position="356"/>
    </location>
</feature>
<evidence type="ECO:0000313" key="4">
    <source>
        <dbReference type="Proteomes" id="UP000076154"/>
    </source>
</evidence>
<feature type="region of interest" description="Disordered" evidence="1">
    <location>
        <begin position="247"/>
        <end position="281"/>
    </location>
</feature>
<feature type="compositionally biased region" description="Polar residues" evidence="1">
    <location>
        <begin position="1"/>
        <end position="10"/>
    </location>
</feature>
<keyword evidence="2" id="KW-0472">Membrane</keyword>
<reference evidence="3" key="1">
    <citation type="submission" date="2018-04" db="EMBL/GenBank/DDBJ databases">
        <title>Whole genome sequencing of Hypsizygus marmoreus.</title>
        <authorList>
            <person name="Choi I.-G."/>
            <person name="Min B."/>
            <person name="Kim J.-G."/>
            <person name="Kim S."/>
            <person name="Oh Y.-L."/>
            <person name="Kong W.-S."/>
            <person name="Park H."/>
            <person name="Jeong J."/>
            <person name="Song E.-S."/>
        </authorList>
    </citation>
    <scope>NUCLEOTIDE SEQUENCE [LARGE SCALE GENOMIC DNA]</scope>
    <source>
        <strain evidence="3">51987-8</strain>
    </source>
</reference>
<accession>A0A369J1G7</accession>
<proteinExistence type="predicted"/>
<feature type="compositionally biased region" description="Polar residues" evidence="1">
    <location>
        <begin position="247"/>
        <end position="259"/>
    </location>
</feature>
<organism evidence="3 4">
    <name type="scientific">Hypsizygus marmoreus</name>
    <name type="common">White beech mushroom</name>
    <name type="synonym">Agaricus marmoreus</name>
    <dbReference type="NCBI Taxonomy" id="39966"/>
    <lineage>
        <taxon>Eukaryota</taxon>
        <taxon>Fungi</taxon>
        <taxon>Dikarya</taxon>
        <taxon>Basidiomycota</taxon>
        <taxon>Agaricomycotina</taxon>
        <taxon>Agaricomycetes</taxon>
        <taxon>Agaricomycetidae</taxon>
        <taxon>Agaricales</taxon>
        <taxon>Tricholomatineae</taxon>
        <taxon>Lyophyllaceae</taxon>
        <taxon>Hypsizygus</taxon>
    </lineage>
</organism>
<dbReference type="EMBL" id="LUEZ02000138">
    <property type="protein sequence ID" value="RDB15839.1"/>
    <property type="molecule type" value="Genomic_DNA"/>
</dbReference>
<evidence type="ECO:0000313" key="3">
    <source>
        <dbReference type="EMBL" id="RDB15839.1"/>
    </source>
</evidence>
<feature type="transmembrane region" description="Helical" evidence="2">
    <location>
        <begin position="433"/>
        <end position="458"/>
    </location>
</feature>
<gene>
    <name evidence="3" type="ORF">Hypma_003733</name>
</gene>
<feature type="compositionally biased region" description="Low complexity" evidence="1">
    <location>
        <begin position="260"/>
        <end position="277"/>
    </location>
</feature>
<dbReference type="OrthoDB" id="3058010at2759"/>
<sequence length="489" mass="53434">MALNPKSTSPEILRVTLLSEYSDEEEEERPDTPEGLRHRGSRRKSEECRTANLECESDSDDVFNLSLAEFAYSDICLTGRQPNHTYPPPPQPVVEVPFNPRARSAYIGATYHPATTTPPPPRRPPRHLADIVTGLINGLVTGLETIRTQLAYAWSLLPHLHIPFLLGLPVYYRSNAGAVVDLVDACRDEYEQWLLDIRSSGSNANANANANSNSTNGVINEPEESAVDVIPVPPDVAEHRPTEVVSMQTRTSSSAGFSNTTTTPTATTPTATTAGGETPPPESVIKLHGAWIRYLEDRVWEWRILFGIAGFFIGTTPTIFQIPDAGDDALSRSFAFLAVFRALAGIVYAPAFLMVFGGRSFTRSVHFAVVWVRETRTEAGGGRWGPWIMISLPALATLWAIAFYAAAMLAFIWRSGSTADPEDGEGARRVLSVPLASGVRALVTGLMLVDVGAGVWILPVIEMISKHGYVATKNCVATERLCYRKLRLS</sequence>
<feature type="transmembrane region" description="Helical" evidence="2">
    <location>
        <begin position="392"/>
        <end position="413"/>
    </location>
</feature>